<organism evidence="2 3">
    <name type="scientific">Liparis tanakae</name>
    <name type="common">Tanaka's snailfish</name>
    <dbReference type="NCBI Taxonomy" id="230148"/>
    <lineage>
        <taxon>Eukaryota</taxon>
        <taxon>Metazoa</taxon>
        <taxon>Chordata</taxon>
        <taxon>Craniata</taxon>
        <taxon>Vertebrata</taxon>
        <taxon>Euteleostomi</taxon>
        <taxon>Actinopterygii</taxon>
        <taxon>Neopterygii</taxon>
        <taxon>Teleostei</taxon>
        <taxon>Neoteleostei</taxon>
        <taxon>Acanthomorphata</taxon>
        <taxon>Eupercaria</taxon>
        <taxon>Perciformes</taxon>
        <taxon>Cottioidei</taxon>
        <taxon>Cottales</taxon>
        <taxon>Liparidae</taxon>
        <taxon>Liparis</taxon>
    </lineage>
</organism>
<feature type="region of interest" description="Disordered" evidence="1">
    <location>
        <begin position="1"/>
        <end position="75"/>
    </location>
</feature>
<name>A0A4Z2EF01_9TELE</name>
<evidence type="ECO:0000256" key="1">
    <source>
        <dbReference type="SAM" id="MobiDB-lite"/>
    </source>
</evidence>
<evidence type="ECO:0000313" key="2">
    <source>
        <dbReference type="EMBL" id="TNN27281.1"/>
    </source>
</evidence>
<gene>
    <name evidence="2" type="ORF">EYF80_062575</name>
</gene>
<accession>A0A4Z2EF01</accession>
<dbReference type="Proteomes" id="UP000314294">
    <property type="component" value="Unassembled WGS sequence"/>
</dbReference>
<reference evidence="2 3" key="1">
    <citation type="submission" date="2019-03" db="EMBL/GenBank/DDBJ databases">
        <title>First draft genome of Liparis tanakae, snailfish: a comprehensive survey of snailfish specific genes.</title>
        <authorList>
            <person name="Kim W."/>
            <person name="Song I."/>
            <person name="Jeong J.-H."/>
            <person name="Kim D."/>
            <person name="Kim S."/>
            <person name="Ryu S."/>
            <person name="Song J.Y."/>
            <person name="Lee S.K."/>
        </authorList>
    </citation>
    <scope>NUCLEOTIDE SEQUENCE [LARGE SCALE GENOMIC DNA]</scope>
    <source>
        <tissue evidence="2">Muscle</tissue>
    </source>
</reference>
<sequence length="75" mass="8140">MDRVKGTDGPGQGNRWTGSGEPMDRVRGTDGPDNDDKVRNAIQGRQKRSEGRSETQSETRGHHGHSGHGDTMSPL</sequence>
<proteinExistence type="predicted"/>
<protein>
    <submittedName>
        <fullName evidence="2">Uncharacterized protein</fullName>
    </submittedName>
</protein>
<keyword evidence="3" id="KW-1185">Reference proteome</keyword>
<dbReference type="AlphaFoldDB" id="A0A4Z2EF01"/>
<evidence type="ECO:0000313" key="3">
    <source>
        <dbReference type="Proteomes" id="UP000314294"/>
    </source>
</evidence>
<feature type="compositionally biased region" description="Basic and acidic residues" evidence="1">
    <location>
        <begin position="47"/>
        <end position="61"/>
    </location>
</feature>
<comment type="caution">
    <text evidence="2">The sequence shown here is derived from an EMBL/GenBank/DDBJ whole genome shotgun (WGS) entry which is preliminary data.</text>
</comment>
<feature type="compositionally biased region" description="Basic and acidic residues" evidence="1">
    <location>
        <begin position="22"/>
        <end position="39"/>
    </location>
</feature>
<dbReference type="EMBL" id="SRLO01008561">
    <property type="protein sequence ID" value="TNN27281.1"/>
    <property type="molecule type" value="Genomic_DNA"/>
</dbReference>